<feature type="transmembrane region" description="Helical" evidence="1">
    <location>
        <begin position="390"/>
        <end position="418"/>
    </location>
</feature>
<sequence>MVYLYVTGVILLWLHLANSLSRFPKVLLISMDGLRYDSISGYTVPNLHRWATQNTWFLRGMRPQYMTMTSTNYMGMVTGLHAESHGIVSNAFYDIDKESGTADFFDYWNYTERPGMNGNARKRSWYTGEPIWITNERASLERHSACIQWPMCDATFPDGWAPTYLSSWTKYQDSREWMDDVDEIIKLFTRNMDPANFVAWYIDEPDRTLHKHGFYDGKYIKILAELDKVFGYLIAQMRRYHLIDEINIILAADHGHAQSFPDYHHFKGHPSRIGDIIIEPEVGYEVDYNCTNDSMNRALDYGAKRLQSSTHGQHPDNFEMHGALLLGGPDIGDAQKTKRIAEVIDLYSLMCFLLDIRPAPNNGSLNRIAKHIHLRGYHPWIWDDDEPYEYMLLLLVSLLIIAIIITICLISLCVILALTRSKGDYDEESSKSSISV</sequence>
<dbReference type="AlphaFoldDB" id="A0A7I4YJX1"/>
<evidence type="ECO:0000256" key="1">
    <source>
        <dbReference type="SAM" id="Phobius"/>
    </source>
</evidence>
<name>A0A7I4YJX1_HAECO</name>
<keyword evidence="1" id="KW-1133">Transmembrane helix</keyword>
<keyword evidence="2" id="KW-1185">Reference proteome</keyword>
<reference evidence="3" key="1">
    <citation type="submission" date="2020-12" db="UniProtKB">
        <authorList>
            <consortium name="WormBaseParasite"/>
        </authorList>
    </citation>
    <scope>IDENTIFICATION</scope>
    <source>
        <strain evidence="3">MHco3</strain>
    </source>
</reference>
<organism evidence="2 3">
    <name type="scientific">Haemonchus contortus</name>
    <name type="common">Barber pole worm</name>
    <dbReference type="NCBI Taxonomy" id="6289"/>
    <lineage>
        <taxon>Eukaryota</taxon>
        <taxon>Metazoa</taxon>
        <taxon>Ecdysozoa</taxon>
        <taxon>Nematoda</taxon>
        <taxon>Chromadorea</taxon>
        <taxon>Rhabditida</taxon>
        <taxon>Rhabditina</taxon>
        <taxon>Rhabditomorpha</taxon>
        <taxon>Strongyloidea</taxon>
        <taxon>Trichostrongylidae</taxon>
        <taxon>Haemonchus</taxon>
    </lineage>
</organism>
<dbReference type="Pfam" id="PF01663">
    <property type="entry name" value="Phosphodiest"/>
    <property type="match status" value="1"/>
</dbReference>
<dbReference type="CDD" id="cd16018">
    <property type="entry name" value="Enpp"/>
    <property type="match status" value="1"/>
</dbReference>
<dbReference type="PANTHER" id="PTHR10151:SF120">
    <property type="entry name" value="BIS(5'-ADENOSYL)-TRIPHOSPHATASE"/>
    <property type="match status" value="1"/>
</dbReference>
<dbReference type="InterPro" id="IPR017850">
    <property type="entry name" value="Alkaline_phosphatase_core_sf"/>
</dbReference>
<dbReference type="Proteomes" id="UP000025227">
    <property type="component" value="Unplaced"/>
</dbReference>
<accession>A0A7I4YJX1</accession>
<protein>
    <submittedName>
        <fullName evidence="3">Bis(5'-adenosyl)-triphosphatase</fullName>
    </submittedName>
</protein>
<dbReference type="WBParaSite" id="HCON_00100110-00002">
    <property type="protein sequence ID" value="HCON_00100110-00002"/>
    <property type="gene ID" value="HCON_00100110"/>
</dbReference>
<evidence type="ECO:0000313" key="3">
    <source>
        <dbReference type="WBParaSite" id="HCON_00100110-00002"/>
    </source>
</evidence>
<keyword evidence="1" id="KW-0812">Transmembrane</keyword>
<dbReference type="SUPFAM" id="SSF53649">
    <property type="entry name" value="Alkaline phosphatase-like"/>
    <property type="match status" value="1"/>
</dbReference>
<dbReference type="PANTHER" id="PTHR10151">
    <property type="entry name" value="ECTONUCLEOTIDE PYROPHOSPHATASE/PHOSPHODIESTERASE"/>
    <property type="match status" value="1"/>
</dbReference>
<dbReference type="InterPro" id="IPR002591">
    <property type="entry name" value="Phosphodiest/P_Trfase"/>
</dbReference>
<dbReference type="Gene3D" id="3.40.720.10">
    <property type="entry name" value="Alkaline Phosphatase, subunit A"/>
    <property type="match status" value="1"/>
</dbReference>
<keyword evidence="1" id="KW-0472">Membrane</keyword>
<dbReference type="GO" id="GO:0016787">
    <property type="term" value="F:hydrolase activity"/>
    <property type="evidence" value="ECO:0007669"/>
    <property type="project" value="UniProtKB-ARBA"/>
</dbReference>
<dbReference type="OrthoDB" id="415411at2759"/>
<proteinExistence type="predicted"/>
<evidence type="ECO:0000313" key="2">
    <source>
        <dbReference type="Proteomes" id="UP000025227"/>
    </source>
</evidence>